<dbReference type="RefSeq" id="XP_033380042.1">
    <property type="nucleotide sequence ID" value="XM_033529054.1"/>
</dbReference>
<keyword evidence="4" id="KW-0378">Hydrolase</keyword>
<dbReference type="PANTHER" id="PTHR10963">
    <property type="entry name" value="GLYCOSYL HYDROLASE-RELATED"/>
    <property type="match status" value="1"/>
</dbReference>
<organism evidence="4 5">
    <name type="scientific">Aaosphaeria arxii CBS 175.79</name>
    <dbReference type="NCBI Taxonomy" id="1450172"/>
    <lineage>
        <taxon>Eukaryota</taxon>
        <taxon>Fungi</taxon>
        <taxon>Dikarya</taxon>
        <taxon>Ascomycota</taxon>
        <taxon>Pezizomycotina</taxon>
        <taxon>Dothideomycetes</taxon>
        <taxon>Pleosporomycetidae</taxon>
        <taxon>Pleosporales</taxon>
        <taxon>Pleosporales incertae sedis</taxon>
        <taxon>Aaosphaeria</taxon>
    </lineage>
</organism>
<dbReference type="PANTHER" id="PTHR10963:SF24">
    <property type="entry name" value="GLYCOSIDASE C21B10.07-RELATED"/>
    <property type="match status" value="1"/>
</dbReference>
<feature type="signal peptide" evidence="2">
    <location>
        <begin position="1"/>
        <end position="25"/>
    </location>
</feature>
<keyword evidence="5" id="KW-1185">Reference proteome</keyword>
<dbReference type="Pfam" id="PF26113">
    <property type="entry name" value="GH16_XgeA"/>
    <property type="match status" value="2"/>
</dbReference>
<dbReference type="SUPFAM" id="SSF49899">
    <property type="entry name" value="Concanavalin A-like lectins/glucanases"/>
    <property type="match status" value="1"/>
</dbReference>
<dbReference type="PROSITE" id="PS51762">
    <property type="entry name" value="GH16_2"/>
    <property type="match status" value="1"/>
</dbReference>
<dbReference type="Gene3D" id="2.60.120.200">
    <property type="match status" value="1"/>
</dbReference>
<feature type="compositionally biased region" description="Low complexity" evidence="1">
    <location>
        <begin position="414"/>
        <end position="436"/>
    </location>
</feature>
<evidence type="ECO:0000313" key="5">
    <source>
        <dbReference type="Proteomes" id="UP000799778"/>
    </source>
</evidence>
<evidence type="ECO:0000256" key="2">
    <source>
        <dbReference type="SAM" id="SignalP"/>
    </source>
</evidence>
<gene>
    <name evidence="4" type="ORF">BU24DRAFT_426789</name>
</gene>
<dbReference type="GO" id="GO:0009251">
    <property type="term" value="P:glucan catabolic process"/>
    <property type="evidence" value="ECO:0007669"/>
    <property type="project" value="TreeGrafter"/>
</dbReference>
<dbReference type="GeneID" id="54286451"/>
<name>A0A6A5XFI1_9PLEO</name>
<dbReference type="OrthoDB" id="192832at2759"/>
<dbReference type="AlphaFoldDB" id="A0A6A5XFI1"/>
<dbReference type="InterPro" id="IPR050546">
    <property type="entry name" value="Glycosyl_Hydrlase_16"/>
</dbReference>
<evidence type="ECO:0000259" key="3">
    <source>
        <dbReference type="PROSITE" id="PS51762"/>
    </source>
</evidence>
<feature type="compositionally biased region" description="Polar residues" evidence="1">
    <location>
        <begin position="171"/>
        <end position="190"/>
    </location>
</feature>
<sequence length="462" mass="50346">MHPHILRRPHTALAAFLSLGSVTVAQENGGSGYSIQRNMSYDKFWEHFNFYSGPDPTEGHVQYLPKEKAFDLQLAANYDDTGSVYLGADSMNSDPKGRESVRVEGNFNLNQGLLIADIAHMPTNECGSWPAFWLLGQEEWPKGGEIDILEGVNDLDRNAVTLHTSEKCIVDNSTSGDPNASPNGNTQDLSFSGHLATKDCDVNAADQGKNVGCSIKALPGNYNLTFPDLNSNFTVENITRPPGGNPPTYGANYNYNVGGAWATEILSKSITTWFIPFPDTEKINWESPDISTFGKPIAKFTSTECDFEQRFKDMRIIFNIAFCGQWAGKEWESGGCAAKTGVGSCNDYVSKYPEKFRESYFEIYDMYWYEKGGNGNSTMPAPSGSQSSALSSTQTTGAPQMEATQPGAVPTGPPASESSSSSSVSSSSSAAPGSPSFEPQPQPQPQRRRRSLVHSSGRTYKW</sequence>
<feature type="region of interest" description="Disordered" evidence="1">
    <location>
        <begin position="170"/>
        <end position="190"/>
    </location>
</feature>
<dbReference type="InterPro" id="IPR013320">
    <property type="entry name" value="ConA-like_dom_sf"/>
</dbReference>
<feature type="region of interest" description="Disordered" evidence="1">
    <location>
        <begin position="378"/>
        <end position="462"/>
    </location>
</feature>
<keyword evidence="2" id="KW-0732">Signal</keyword>
<evidence type="ECO:0000313" key="4">
    <source>
        <dbReference type="EMBL" id="KAF2011703.1"/>
    </source>
</evidence>
<protein>
    <submittedName>
        <fullName evidence="4">Glycoside hydrolase family 16 protein</fullName>
    </submittedName>
</protein>
<dbReference type="Proteomes" id="UP000799778">
    <property type="component" value="Unassembled WGS sequence"/>
</dbReference>
<dbReference type="InterPro" id="IPR000757">
    <property type="entry name" value="Beta-glucanase-like"/>
</dbReference>
<feature type="compositionally biased region" description="Low complexity" evidence="1">
    <location>
        <begin position="380"/>
        <end position="398"/>
    </location>
</feature>
<feature type="chain" id="PRO_5025472211" evidence="2">
    <location>
        <begin position="26"/>
        <end position="462"/>
    </location>
</feature>
<reference evidence="4" key="1">
    <citation type="journal article" date="2020" name="Stud. Mycol.">
        <title>101 Dothideomycetes genomes: a test case for predicting lifestyles and emergence of pathogens.</title>
        <authorList>
            <person name="Haridas S."/>
            <person name="Albert R."/>
            <person name="Binder M."/>
            <person name="Bloem J."/>
            <person name="Labutti K."/>
            <person name="Salamov A."/>
            <person name="Andreopoulos B."/>
            <person name="Baker S."/>
            <person name="Barry K."/>
            <person name="Bills G."/>
            <person name="Bluhm B."/>
            <person name="Cannon C."/>
            <person name="Castanera R."/>
            <person name="Culley D."/>
            <person name="Daum C."/>
            <person name="Ezra D."/>
            <person name="Gonzalez J."/>
            <person name="Henrissat B."/>
            <person name="Kuo A."/>
            <person name="Liang C."/>
            <person name="Lipzen A."/>
            <person name="Lutzoni F."/>
            <person name="Magnuson J."/>
            <person name="Mondo S."/>
            <person name="Nolan M."/>
            <person name="Ohm R."/>
            <person name="Pangilinan J."/>
            <person name="Park H.-J."/>
            <person name="Ramirez L."/>
            <person name="Alfaro M."/>
            <person name="Sun H."/>
            <person name="Tritt A."/>
            <person name="Yoshinaga Y."/>
            <person name="Zwiers L.-H."/>
            <person name="Turgeon B."/>
            <person name="Goodwin S."/>
            <person name="Spatafora J."/>
            <person name="Crous P."/>
            <person name="Grigoriev I."/>
        </authorList>
    </citation>
    <scope>NUCLEOTIDE SEQUENCE</scope>
    <source>
        <strain evidence="4">CBS 175.79</strain>
    </source>
</reference>
<feature type="domain" description="GH16" evidence="3">
    <location>
        <begin position="31"/>
        <end position="294"/>
    </location>
</feature>
<feature type="compositionally biased region" description="Polar residues" evidence="1">
    <location>
        <begin position="453"/>
        <end position="462"/>
    </location>
</feature>
<proteinExistence type="predicted"/>
<dbReference type="GO" id="GO:0004553">
    <property type="term" value="F:hydrolase activity, hydrolyzing O-glycosyl compounds"/>
    <property type="evidence" value="ECO:0007669"/>
    <property type="project" value="InterPro"/>
</dbReference>
<accession>A0A6A5XFI1</accession>
<evidence type="ECO:0000256" key="1">
    <source>
        <dbReference type="SAM" id="MobiDB-lite"/>
    </source>
</evidence>
<dbReference type="EMBL" id="ML978074">
    <property type="protein sequence ID" value="KAF2011703.1"/>
    <property type="molecule type" value="Genomic_DNA"/>
</dbReference>